<feature type="region of interest" description="Disordered" evidence="1">
    <location>
        <begin position="74"/>
        <end position="100"/>
    </location>
</feature>
<comment type="caution">
    <text evidence="2">The sequence shown here is derived from an EMBL/GenBank/DDBJ whole genome shotgun (WGS) entry which is preliminary data.</text>
</comment>
<accession>A0AAV4DH57</accession>
<dbReference type="EMBL" id="BLXT01007882">
    <property type="protein sequence ID" value="GFO43509.1"/>
    <property type="molecule type" value="Genomic_DNA"/>
</dbReference>
<name>A0AAV4DH57_9GAST</name>
<proteinExistence type="predicted"/>
<keyword evidence="3" id="KW-1185">Reference proteome</keyword>
<evidence type="ECO:0000256" key="1">
    <source>
        <dbReference type="SAM" id="MobiDB-lite"/>
    </source>
</evidence>
<dbReference type="Proteomes" id="UP000735302">
    <property type="component" value="Unassembled WGS sequence"/>
</dbReference>
<evidence type="ECO:0000313" key="2">
    <source>
        <dbReference type="EMBL" id="GFO43509.1"/>
    </source>
</evidence>
<sequence>MEKIDFEPKLAQQRKMIEGLRFITIYKNKTGNFRTIPFVHLDPYNEMVQTFRPSSGQSVSRGFELKTATKSRYNDKFASHSSAGHMEARRHSKSPKSTYQLKSLSTTLRPNMQKLEIYLKANEYELFQLLFKQDS</sequence>
<reference evidence="2 3" key="1">
    <citation type="journal article" date="2021" name="Elife">
        <title>Chloroplast acquisition without the gene transfer in kleptoplastic sea slugs, Plakobranchus ocellatus.</title>
        <authorList>
            <person name="Maeda T."/>
            <person name="Takahashi S."/>
            <person name="Yoshida T."/>
            <person name="Shimamura S."/>
            <person name="Takaki Y."/>
            <person name="Nagai Y."/>
            <person name="Toyoda A."/>
            <person name="Suzuki Y."/>
            <person name="Arimoto A."/>
            <person name="Ishii H."/>
            <person name="Satoh N."/>
            <person name="Nishiyama T."/>
            <person name="Hasebe M."/>
            <person name="Maruyama T."/>
            <person name="Minagawa J."/>
            <person name="Obokata J."/>
            <person name="Shigenobu S."/>
        </authorList>
    </citation>
    <scope>NUCLEOTIDE SEQUENCE [LARGE SCALE GENOMIC DNA]</scope>
</reference>
<gene>
    <name evidence="2" type="ORF">PoB_007001400</name>
</gene>
<dbReference type="AlphaFoldDB" id="A0AAV4DH57"/>
<evidence type="ECO:0000313" key="3">
    <source>
        <dbReference type="Proteomes" id="UP000735302"/>
    </source>
</evidence>
<organism evidence="2 3">
    <name type="scientific">Plakobranchus ocellatus</name>
    <dbReference type="NCBI Taxonomy" id="259542"/>
    <lineage>
        <taxon>Eukaryota</taxon>
        <taxon>Metazoa</taxon>
        <taxon>Spiralia</taxon>
        <taxon>Lophotrochozoa</taxon>
        <taxon>Mollusca</taxon>
        <taxon>Gastropoda</taxon>
        <taxon>Heterobranchia</taxon>
        <taxon>Euthyneura</taxon>
        <taxon>Panpulmonata</taxon>
        <taxon>Sacoglossa</taxon>
        <taxon>Placobranchoidea</taxon>
        <taxon>Plakobranchidae</taxon>
        <taxon>Plakobranchus</taxon>
    </lineage>
</organism>
<protein>
    <submittedName>
        <fullName evidence="2">Uncharacterized protein</fullName>
    </submittedName>
</protein>